<protein>
    <submittedName>
        <fullName evidence="1">Cupin</fullName>
    </submittedName>
</protein>
<evidence type="ECO:0000313" key="1">
    <source>
        <dbReference type="EMBL" id="GGF22630.1"/>
    </source>
</evidence>
<dbReference type="PANTHER" id="PTHR36156:SF2">
    <property type="entry name" value="CUPIN TYPE-2 DOMAIN-CONTAINING PROTEIN"/>
    <property type="match status" value="1"/>
</dbReference>
<dbReference type="RefSeq" id="WP_188676121.1">
    <property type="nucleotide sequence ID" value="NZ_BMGP01000002.1"/>
</dbReference>
<proteinExistence type="predicted"/>
<dbReference type="PANTHER" id="PTHR36156">
    <property type="entry name" value="SLR2101 PROTEIN"/>
    <property type="match status" value="1"/>
</dbReference>
<accession>A0A917EVW4</accession>
<dbReference type="EMBL" id="BMGP01000002">
    <property type="protein sequence ID" value="GGF22630.1"/>
    <property type="molecule type" value="Genomic_DNA"/>
</dbReference>
<dbReference type="SUPFAM" id="SSF51182">
    <property type="entry name" value="RmlC-like cupins"/>
    <property type="match status" value="1"/>
</dbReference>
<dbReference type="AlphaFoldDB" id="A0A917EVW4"/>
<dbReference type="InterPro" id="IPR047142">
    <property type="entry name" value="OryJ/VirC-like"/>
</dbReference>
<dbReference type="Proteomes" id="UP000598775">
    <property type="component" value="Unassembled WGS sequence"/>
</dbReference>
<organism evidence="1 2">
    <name type="scientific">Subtercola lobariae</name>
    <dbReference type="NCBI Taxonomy" id="1588641"/>
    <lineage>
        <taxon>Bacteria</taxon>
        <taxon>Bacillati</taxon>
        <taxon>Actinomycetota</taxon>
        <taxon>Actinomycetes</taxon>
        <taxon>Micrococcales</taxon>
        <taxon>Microbacteriaceae</taxon>
        <taxon>Subtercola</taxon>
    </lineage>
</organism>
<keyword evidence="2" id="KW-1185">Reference proteome</keyword>
<dbReference type="InterPro" id="IPR014710">
    <property type="entry name" value="RmlC-like_jellyroll"/>
</dbReference>
<reference evidence="1 2" key="1">
    <citation type="journal article" date="2014" name="Int. J. Syst. Evol. Microbiol.">
        <title>Complete genome sequence of Corynebacterium casei LMG S-19264T (=DSM 44701T), isolated from a smear-ripened cheese.</title>
        <authorList>
            <consortium name="US DOE Joint Genome Institute (JGI-PGF)"/>
            <person name="Walter F."/>
            <person name="Albersmeier A."/>
            <person name="Kalinowski J."/>
            <person name="Ruckert C."/>
        </authorList>
    </citation>
    <scope>NUCLEOTIDE SEQUENCE [LARGE SCALE GENOMIC DNA]</scope>
    <source>
        <strain evidence="1 2">CGMCC 1.12976</strain>
    </source>
</reference>
<name>A0A917EVW4_9MICO</name>
<evidence type="ECO:0000313" key="2">
    <source>
        <dbReference type="Proteomes" id="UP000598775"/>
    </source>
</evidence>
<sequence length="178" mass="19710">MARWNRYVVGADSLGRSAVLSTEPDPSSVQSKEGYYWRATLWATEEMPPDNSIEGDRSVGIARREPAPGGMLYRALEIPPDRADVEEHKSELTALNKQVEQKYAPTEADLARHPSMHRTDTLDCITCVIGEIYLVTDVDEVKMVPGDSVVIRGTNHAWSNRSDRPALLVGTMIDATQA</sequence>
<dbReference type="Gene3D" id="2.60.120.10">
    <property type="entry name" value="Jelly Rolls"/>
    <property type="match status" value="1"/>
</dbReference>
<comment type="caution">
    <text evidence="1">The sequence shown here is derived from an EMBL/GenBank/DDBJ whole genome shotgun (WGS) entry which is preliminary data.</text>
</comment>
<dbReference type="CDD" id="cd02231">
    <property type="entry name" value="cupin_BLL6423-like"/>
    <property type="match status" value="1"/>
</dbReference>
<gene>
    <name evidence="1" type="ORF">GCM10011399_15370</name>
</gene>
<dbReference type="InterPro" id="IPR011051">
    <property type="entry name" value="RmlC_Cupin_sf"/>
</dbReference>